<reference evidence="4" key="1">
    <citation type="journal article" date="2010" name="Nature">
        <title>The Amphimedon queenslandica genome and the evolution of animal complexity.</title>
        <authorList>
            <person name="Srivastava M."/>
            <person name="Simakov O."/>
            <person name="Chapman J."/>
            <person name="Fahey B."/>
            <person name="Gauthier M.E."/>
            <person name="Mitros T."/>
            <person name="Richards G.S."/>
            <person name="Conaco C."/>
            <person name="Dacre M."/>
            <person name="Hellsten U."/>
            <person name="Larroux C."/>
            <person name="Putnam N.H."/>
            <person name="Stanke M."/>
            <person name="Adamska M."/>
            <person name="Darling A."/>
            <person name="Degnan S.M."/>
            <person name="Oakley T.H."/>
            <person name="Plachetzki D.C."/>
            <person name="Zhai Y."/>
            <person name="Adamski M."/>
            <person name="Calcino A."/>
            <person name="Cummins S.F."/>
            <person name="Goodstein D.M."/>
            <person name="Harris C."/>
            <person name="Jackson D.J."/>
            <person name="Leys S.P."/>
            <person name="Shu S."/>
            <person name="Woodcroft B.J."/>
            <person name="Vervoort M."/>
            <person name="Kosik K.S."/>
            <person name="Manning G."/>
            <person name="Degnan B.M."/>
            <person name="Rokhsar D.S."/>
        </authorList>
    </citation>
    <scope>NUCLEOTIDE SEQUENCE [LARGE SCALE GENOMIC DNA]</scope>
</reference>
<feature type="region of interest" description="Disordered" evidence="2">
    <location>
        <begin position="482"/>
        <end position="511"/>
    </location>
</feature>
<dbReference type="EnsemblMetazoa" id="XM_020001610.1">
    <property type="protein sequence ID" value="XP_019857169.1"/>
    <property type="gene ID" value="LOC109585499"/>
</dbReference>
<evidence type="ECO:0000256" key="1">
    <source>
        <dbReference type="SAM" id="Coils"/>
    </source>
</evidence>
<feature type="region of interest" description="Disordered" evidence="2">
    <location>
        <begin position="551"/>
        <end position="602"/>
    </location>
</feature>
<keyword evidence="4" id="KW-1185">Reference proteome</keyword>
<feature type="region of interest" description="Disordered" evidence="2">
    <location>
        <begin position="620"/>
        <end position="643"/>
    </location>
</feature>
<evidence type="ECO:0000256" key="2">
    <source>
        <dbReference type="SAM" id="MobiDB-lite"/>
    </source>
</evidence>
<feature type="compositionally biased region" description="Basic and acidic residues" evidence="2">
    <location>
        <begin position="626"/>
        <end position="643"/>
    </location>
</feature>
<feature type="coiled-coil region" evidence="1">
    <location>
        <begin position="156"/>
        <end position="299"/>
    </location>
</feature>
<dbReference type="Proteomes" id="UP000007879">
    <property type="component" value="Unassembled WGS sequence"/>
</dbReference>
<feature type="compositionally biased region" description="Basic and acidic residues" evidence="2">
    <location>
        <begin position="586"/>
        <end position="596"/>
    </location>
</feature>
<feature type="compositionally biased region" description="Basic and acidic residues" evidence="2">
    <location>
        <begin position="551"/>
        <end position="562"/>
    </location>
</feature>
<evidence type="ECO:0000313" key="4">
    <source>
        <dbReference type="Proteomes" id="UP000007879"/>
    </source>
</evidence>
<dbReference type="KEGG" id="aqu:109585499"/>
<dbReference type="RefSeq" id="XP_019857169.1">
    <property type="nucleotide sequence ID" value="XM_020001610.1"/>
</dbReference>
<dbReference type="AlphaFoldDB" id="A0AAN0JJL3"/>
<evidence type="ECO:0000313" key="3">
    <source>
        <dbReference type="EnsemblMetazoa" id="XP_019857169.1"/>
    </source>
</evidence>
<feature type="coiled-coil region" evidence="1">
    <location>
        <begin position="65"/>
        <end position="131"/>
    </location>
</feature>
<sequence>MAHQAHLSREELEAVLRRQIRELQHERDDERRKRDNTQRGYESLVHNITENIAASGAGPAGSANRELIDDILKQADREKENLQRKIQDLERRLKDEWSKRGALDYGSAGQLRALQRELDIIKEDKIELEHKFYEEKRKSNELQRRLDNPLLPNERANRVERDNEFLRHDKWKLEQKLKEEKRSSEEWRQKYEQAAYPRHNPIEDDLRRRIDTLNQQVEDLRRERGALQMKVRQVEEEMEAKLHSQRLRYDEVQQAYQSERRDKENLKKRLDDIGQVSQVQALNNHNARLQKEVMELRESKGKITSDLEDSQYKLGIEEKRTKDYGAKVEEMAHEIRSMEHQKKRTEIKLEAVLNEKQEIETKLHNKRENEEKYQPGRQQIPHDDLEEENQKLKNLIRKYEDRLKSPGTAKDLELLTAKVERLEEEKKALRNDCDKYCEDNEQLRKQIESFYTGRMSQGLSSVETMLQENMKRMERDKEYLQRKLEDAERETEDLRGKRAEQKKRDDSKIRDMIRKEKNFKTERDRLEHEIDDLKFTNKKLEEQLKQEESKIIETERDFDKMNPRRKKGVSFCIPNDEPQSILKKGSYTDERERINDESIPASTPTYEDLMKMKEEIGKLQSGLMSLEKDNRRREEENQRIEEY</sequence>
<organism evidence="3 4">
    <name type="scientific">Amphimedon queenslandica</name>
    <name type="common">Sponge</name>
    <dbReference type="NCBI Taxonomy" id="400682"/>
    <lineage>
        <taxon>Eukaryota</taxon>
        <taxon>Metazoa</taxon>
        <taxon>Porifera</taxon>
        <taxon>Demospongiae</taxon>
        <taxon>Heteroscleromorpha</taxon>
        <taxon>Haplosclerida</taxon>
        <taxon>Niphatidae</taxon>
        <taxon>Amphimedon</taxon>
    </lineage>
</organism>
<protein>
    <submittedName>
        <fullName evidence="3">Uncharacterized protein</fullName>
    </submittedName>
</protein>
<reference evidence="3" key="2">
    <citation type="submission" date="2024-06" db="UniProtKB">
        <authorList>
            <consortium name="EnsemblMetazoa"/>
        </authorList>
    </citation>
    <scope>IDENTIFICATION</scope>
</reference>
<proteinExistence type="predicted"/>
<dbReference type="GeneID" id="109585499"/>
<name>A0AAN0JJL3_AMPQE</name>
<keyword evidence="1" id="KW-0175">Coiled coil</keyword>
<accession>A0AAN0JJL3</accession>
<feature type="coiled-coil region" evidence="1">
    <location>
        <begin position="9"/>
        <end position="40"/>
    </location>
</feature>